<keyword evidence="1" id="KW-0812">Transmembrane</keyword>
<proteinExistence type="predicted"/>
<evidence type="ECO:0000313" key="3">
    <source>
        <dbReference type="Proteomes" id="UP000253046"/>
    </source>
</evidence>
<feature type="transmembrane region" description="Helical" evidence="1">
    <location>
        <begin position="6"/>
        <end position="33"/>
    </location>
</feature>
<evidence type="ECO:0000256" key="1">
    <source>
        <dbReference type="SAM" id="Phobius"/>
    </source>
</evidence>
<evidence type="ECO:0000313" key="2">
    <source>
        <dbReference type="EMBL" id="RBP63012.1"/>
    </source>
</evidence>
<keyword evidence="3" id="KW-1185">Reference proteome</keyword>
<keyword evidence="1" id="KW-0472">Membrane</keyword>
<reference evidence="2 3" key="1">
    <citation type="submission" date="2018-06" db="EMBL/GenBank/DDBJ databases">
        <title>Genomic Encyclopedia of Type Strains, Phase IV (KMG-IV): sequencing the most valuable type-strain genomes for metagenomic binning, comparative biology and taxonomic classification.</title>
        <authorList>
            <person name="Goeker M."/>
        </authorList>
    </citation>
    <scope>NUCLEOTIDE SEQUENCE [LARGE SCALE GENOMIC DNA]</scope>
    <source>
        <strain evidence="2 3">DSM 30166</strain>
    </source>
</reference>
<protein>
    <submittedName>
        <fullName evidence="2">Uncharacterized protein</fullName>
    </submittedName>
</protein>
<name>A0A366I782_9GAMM</name>
<keyword evidence="1" id="KW-1133">Transmembrane helix</keyword>
<dbReference type="AlphaFoldDB" id="A0A366I782"/>
<organism evidence="2 3">
    <name type="scientific">Brenneria salicis ATCC 15712 = DSM 30166</name>
    <dbReference type="NCBI Taxonomy" id="714314"/>
    <lineage>
        <taxon>Bacteria</taxon>
        <taxon>Pseudomonadati</taxon>
        <taxon>Pseudomonadota</taxon>
        <taxon>Gammaproteobacteria</taxon>
        <taxon>Enterobacterales</taxon>
        <taxon>Pectobacteriaceae</taxon>
        <taxon>Brenneria</taxon>
    </lineage>
</organism>
<dbReference type="Proteomes" id="UP000253046">
    <property type="component" value="Unassembled WGS sequence"/>
</dbReference>
<sequence>MQFQIVILIGLNIIHFLILMKIPASGVAGFITFE</sequence>
<dbReference type="EMBL" id="QNRY01000013">
    <property type="protein sequence ID" value="RBP63012.1"/>
    <property type="molecule type" value="Genomic_DNA"/>
</dbReference>
<gene>
    <name evidence="2" type="ORF">DES54_11326</name>
</gene>
<accession>A0A366I782</accession>
<comment type="caution">
    <text evidence="2">The sequence shown here is derived from an EMBL/GenBank/DDBJ whole genome shotgun (WGS) entry which is preliminary data.</text>
</comment>